<protein>
    <recommendedName>
        <fullName evidence="3">L-threonylcarbamoyladenylate synthase</fullName>
        <ecNumber evidence="3">2.7.7.87</ecNumber>
    </recommendedName>
</protein>
<evidence type="ECO:0000256" key="6">
    <source>
        <dbReference type="ARBA" id="ARBA00048366"/>
    </source>
</evidence>
<reference evidence="8 9" key="1">
    <citation type="journal article" date="2016" name="Nat. Commun.">
        <title>Thousands of microbial genomes shed light on interconnected biogeochemical processes in an aquifer system.</title>
        <authorList>
            <person name="Anantharaman K."/>
            <person name="Brown C.T."/>
            <person name="Hug L.A."/>
            <person name="Sharon I."/>
            <person name="Castelle C.J."/>
            <person name="Probst A.J."/>
            <person name="Thomas B.C."/>
            <person name="Singh A."/>
            <person name="Wilkins M.J."/>
            <person name="Karaoz U."/>
            <person name="Brodie E.L."/>
            <person name="Williams K.H."/>
            <person name="Hubbard S.S."/>
            <person name="Banfield J.F."/>
        </authorList>
    </citation>
    <scope>NUCLEOTIDE SEQUENCE [LARGE SCALE GENOMIC DNA]</scope>
</reference>
<dbReference type="STRING" id="1802391.A3D72_02885"/>
<comment type="caution">
    <text evidence="8">The sequence shown here is derived from an EMBL/GenBank/DDBJ whole genome shotgun (WGS) entry which is preliminary data.</text>
</comment>
<keyword evidence="5" id="KW-0808">Transferase</keyword>
<comment type="similarity">
    <text evidence="2">Belongs to the SUA5 family.</text>
</comment>
<evidence type="ECO:0000256" key="4">
    <source>
        <dbReference type="ARBA" id="ARBA00022490"/>
    </source>
</evidence>
<evidence type="ECO:0000256" key="3">
    <source>
        <dbReference type="ARBA" id="ARBA00012584"/>
    </source>
</evidence>
<dbReference type="GO" id="GO:0006450">
    <property type="term" value="P:regulation of translational fidelity"/>
    <property type="evidence" value="ECO:0007669"/>
    <property type="project" value="TreeGrafter"/>
</dbReference>
<comment type="catalytic activity">
    <reaction evidence="6">
        <text>L-threonine + hydrogencarbonate + ATP = L-threonylcarbamoyladenylate + diphosphate + H2O</text>
        <dbReference type="Rhea" id="RHEA:36407"/>
        <dbReference type="ChEBI" id="CHEBI:15377"/>
        <dbReference type="ChEBI" id="CHEBI:17544"/>
        <dbReference type="ChEBI" id="CHEBI:30616"/>
        <dbReference type="ChEBI" id="CHEBI:33019"/>
        <dbReference type="ChEBI" id="CHEBI:57926"/>
        <dbReference type="ChEBI" id="CHEBI:73682"/>
        <dbReference type="EC" id="2.7.7.87"/>
    </reaction>
</comment>
<evidence type="ECO:0000256" key="2">
    <source>
        <dbReference type="ARBA" id="ARBA00007663"/>
    </source>
</evidence>
<dbReference type="GO" id="GO:0061710">
    <property type="term" value="F:L-threonylcarbamoyladenylate synthase"/>
    <property type="evidence" value="ECO:0007669"/>
    <property type="project" value="UniProtKB-EC"/>
</dbReference>
<dbReference type="InterPro" id="IPR006070">
    <property type="entry name" value="Sua5-like_dom"/>
</dbReference>
<evidence type="ECO:0000256" key="5">
    <source>
        <dbReference type="ARBA" id="ARBA00022679"/>
    </source>
</evidence>
<dbReference type="GO" id="GO:0000049">
    <property type="term" value="F:tRNA binding"/>
    <property type="evidence" value="ECO:0007669"/>
    <property type="project" value="TreeGrafter"/>
</dbReference>
<proteinExistence type="inferred from homology"/>
<dbReference type="Gene3D" id="3.90.870.10">
    <property type="entry name" value="DHBP synthase"/>
    <property type="match status" value="1"/>
</dbReference>
<dbReference type="GO" id="GO:0005737">
    <property type="term" value="C:cytoplasm"/>
    <property type="evidence" value="ECO:0007669"/>
    <property type="project" value="UniProtKB-SubCell"/>
</dbReference>
<dbReference type="PANTHER" id="PTHR17490">
    <property type="entry name" value="SUA5"/>
    <property type="match status" value="1"/>
</dbReference>
<dbReference type="Proteomes" id="UP000176303">
    <property type="component" value="Unassembled WGS sequence"/>
</dbReference>
<dbReference type="PROSITE" id="PS51163">
    <property type="entry name" value="YRDC"/>
    <property type="match status" value="1"/>
</dbReference>
<evidence type="ECO:0000313" key="8">
    <source>
        <dbReference type="EMBL" id="OGL73534.1"/>
    </source>
</evidence>
<feature type="domain" description="YrdC-like" evidence="7">
    <location>
        <begin position="4"/>
        <end position="189"/>
    </location>
</feature>
<keyword evidence="4" id="KW-0963">Cytoplasm</keyword>
<name>A0A1F7U702_9BACT</name>
<dbReference type="Pfam" id="PF01300">
    <property type="entry name" value="Sua5_yciO_yrdC"/>
    <property type="match status" value="1"/>
</dbReference>
<organism evidence="8 9">
    <name type="scientific">Candidatus Uhrbacteria bacterium RIFCSPHIGHO2_02_FULL_57_19</name>
    <dbReference type="NCBI Taxonomy" id="1802391"/>
    <lineage>
        <taxon>Bacteria</taxon>
        <taxon>Candidatus Uhriibacteriota</taxon>
    </lineage>
</organism>
<accession>A0A1F7U702</accession>
<dbReference type="GO" id="GO:0003725">
    <property type="term" value="F:double-stranded RNA binding"/>
    <property type="evidence" value="ECO:0007669"/>
    <property type="project" value="InterPro"/>
</dbReference>
<evidence type="ECO:0000259" key="7">
    <source>
        <dbReference type="PROSITE" id="PS51163"/>
    </source>
</evidence>
<dbReference type="EC" id="2.7.7.87" evidence="3"/>
<dbReference type="InterPro" id="IPR017945">
    <property type="entry name" value="DHBP_synth_RibB-like_a/b_dom"/>
</dbReference>
<dbReference type="SUPFAM" id="SSF55821">
    <property type="entry name" value="YrdC/RibB"/>
    <property type="match status" value="1"/>
</dbReference>
<dbReference type="NCBIfam" id="TIGR00057">
    <property type="entry name" value="L-threonylcarbamoyladenylate synthase"/>
    <property type="match status" value="1"/>
</dbReference>
<dbReference type="AlphaFoldDB" id="A0A1F7U702"/>
<comment type="subcellular location">
    <subcellularLocation>
        <location evidence="1">Cytoplasm</location>
    </subcellularLocation>
</comment>
<sequence>MVSRTAQNKAVTALRRGGIIIFPTETAYGIGCDATNAAAVRRVYRIKSRERGKPLPVVAADIRQARRFFRLDGPALELAERHWPGPLTIVLPASDARIRRALGASVGVRVSSHPIARRLAAGLARPIVATSANLSGRPACYSLRAVKNQLGKKPIDFYLDAGVLLRHKPSTVVRVESDGSIRILRRGPIDPSPTN</sequence>
<dbReference type="PANTHER" id="PTHR17490:SF18">
    <property type="entry name" value="THREONYLCARBAMOYL-AMP SYNTHASE"/>
    <property type="match status" value="1"/>
</dbReference>
<dbReference type="InterPro" id="IPR050156">
    <property type="entry name" value="TC-AMP_synthase_SUA5"/>
</dbReference>
<evidence type="ECO:0000256" key="1">
    <source>
        <dbReference type="ARBA" id="ARBA00004496"/>
    </source>
</evidence>
<gene>
    <name evidence="8" type="ORF">A3D72_02885</name>
</gene>
<evidence type="ECO:0000313" key="9">
    <source>
        <dbReference type="Proteomes" id="UP000176303"/>
    </source>
</evidence>
<dbReference type="EMBL" id="MGDZ01000028">
    <property type="protein sequence ID" value="OGL73534.1"/>
    <property type="molecule type" value="Genomic_DNA"/>
</dbReference>